<dbReference type="SUPFAM" id="SSF51120">
    <property type="entry name" value="beta-Roll"/>
    <property type="match status" value="6"/>
</dbReference>
<keyword evidence="4" id="KW-0800">Toxin</keyword>
<keyword evidence="8" id="KW-0843">Virulence</keyword>
<dbReference type="Pfam" id="PF03160">
    <property type="entry name" value="Calx-beta"/>
    <property type="match status" value="3"/>
</dbReference>
<accession>A0ABT9G035</accession>
<dbReference type="PROSITE" id="PS00330">
    <property type="entry name" value="HEMOLYSIN_CALCIUM"/>
    <property type="match status" value="2"/>
</dbReference>
<feature type="domain" description="Calx-beta" evidence="10">
    <location>
        <begin position="106"/>
        <end position="208"/>
    </location>
</feature>
<evidence type="ECO:0000256" key="5">
    <source>
        <dbReference type="ARBA" id="ARBA00022729"/>
    </source>
</evidence>
<dbReference type="Pfam" id="PF00353">
    <property type="entry name" value="HemolysinCabind"/>
    <property type="match status" value="6"/>
</dbReference>
<evidence type="ECO:0000256" key="1">
    <source>
        <dbReference type="ARBA" id="ARBA00004370"/>
    </source>
</evidence>
<dbReference type="RefSeq" id="WP_305748402.1">
    <property type="nucleotide sequence ID" value="NZ_JAUZEE010000002.1"/>
</dbReference>
<evidence type="ECO:0000313" key="12">
    <source>
        <dbReference type="Proteomes" id="UP001235760"/>
    </source>
</evidence>
<dbReference type="PANTHER" id="PTHR38340">
    <property type="entry name" value="S-LAYER PROTEIN"/>
    <property type="match status" value="1"/>
</dbReference>
<dbReference type="InterPro" id="IPR003644">
    <property type="entry name" value="Calx_beta"/>
</dbReference>
<feature type="domain" description="Calx-beta" evidence="10">
    <location>
        <begin position="220"/>
        <end position="330"/>
    </location>
</feature>
<feature type="non-terminal residue" evidence="11">
    <location>
        <position position="873"/>
    </location>
</feature>
<evidence type="ECO:0000256" key="3">
    <source>
        <dbReference type="ARBA" id="ARBA00022525"/>
    </source>
</evidence>
<evidence type="ECO:0000256" key="9">
    <source>
        <dbReference type="ARBA" id="ARBA00023136"/>
    </source>
</evidence>
<dbReference type="InterPro" id="IPR001343">
    <property type="entry name" value="Hemolysn_Ca-bd"/>
</dbReference>
<keyword evidence="7" id="KW-0106">Calcium</keyword>
<keyword evidence="5" id="KW-0732">Signal</keyword>
<dbReference type="InterPro" id="IPR018511">
    <property type="entry name" value="Hemolysin-typ_Ca-bd_CS"/>
</dbReference>
<dbReference type="PRINTS" id="PR00313">
    <property type="entry name" value="CABNDNGRPT"/>
</dbReference>
<dbReference type="InterPro" id="IPR038081">
    <property type="entry name" value="CalX-like_sf"/>
</dbReference>
<keyword evidence="6" id="KW-0677">Repeat</keyword>
<keyword evidence="12" id="KW-1185">Reference proteome</keyword>
<comment type="caution">
    <text evidence="11">The sequence shown here is derived from an EMBL/GenBank/DDBJ whole genome shotgun (WGS) entry which is preliminary data.</text>
</comment>
<dbReference type="SMART" id="SM00237">
    <property type="entry name" value="Calx_beta"/>
    <property type="match status" value="2"/>
</dbReference>
<keyword evidence="3" id="KW-0964">Secreted</keyword>
<dbReference type="InterPro" id="IPR050557">
    <property type="entry name" value="RTX_toxin/Mannuronan_C5-epim"/>
</dbReference>
<evidence type="ECO:0000256" key="4">
    <source>
        <dbReference type="ARBA" id="ARBA00022656"/>
    </source>
</evidence>
<dbReference type="InterPro" id="IPR011049">
    <property type="entry name" value="Serralysin-like_metalloprot_C"/>
</dbReference>
<dbReference type="EMBL" id="JAUZEE010000002">
    <property type="protein sequence ID" value="MDP4299845.1"/>
    <property type="molecule type" value="Genomic_DNA"/>
</dbReference>
<dbReference type="InterPro" id="IPR003995">
    <property type="entry name" value="RTX_toxin_determinant-A"/>
</dbReference>
<dbReference type="PANTHER" id="PTHR38340:SF1">
    <property type="entry name" value="S-LAYER PROTEIN"/>
    <property type="match status" value="1"/>
</dbReference>
<evidence type="ECO:0000313" key="11">
    <source>
        <dbReference type="EMBL" id="MDP4299845.1"/>
    </source>
</evidence>
<evidence type="ECO:0000256" key="7">
    <source>
        <dbReference type="ARBA" id="ARBA00022837"/>
    </source>
</evidence>
<sequence>MATYITVDDVVFSEGDASAVFTLRIASQGTPAANPFDITYSGMDGLSIGGANYSLPNALVTINPGDSTATIAVDLTRDLLIANHFAGFQLQLSTTDPDVVFSNNLVTATLVESSAAAVVALPVLTPGDVVVDESAGIATVYVTLDAPSASAVSVAYTTQNATATAGSDYTATSGTLTIAAGATVGRIDIPITPDSDIEGRELISVLFSSPSGATLADDLVHVIVQDSSAATDPSPTLNVQGGVVGEHQGYVDFLVTLSAPSVADVTVTYQTADGTALALVDPVTAANDYISAVGTLTFAPGEVSKVVRVLVNDNAVQDGAALRTFTLDLSAAGGGVLGVSSATATLVDNEAVITTITQTASSNGDILAGTVYTDSLVGGSGNDVLDGRAAGDTMIGGAGDDTYIVEQDGGLVQEERDYNGSGLDAGGYDTVISYRDSGGIGAFVEKLVLAGTAVVAGSTSSYGYGNGINNVIVGNTVNNWLEGGAGNDTLDGGIGNDTLYGGIGDDTYLVNDANDAVVERFFAPGDINNDGGNDTVIASVSFGLSQNIRAENIGTYDLVENLVLTGTANLDGTGNAIANAITGNTGNNRLDGGAGIDTLTGGLGNDTYVVDDSADVVTEATGEGTDSVEASASFALGTGLESLTLTGSANIDGTGNGDANTITGNTGNNRLDGGAGADALIGGAGNDTYVYDALDTITDSSGTADTLEIGQSYTLAISGIENVTLTGTANVDATGDGNANVLTGNSGTNTLSGLGGNDTLDGAAGADVLVGGLGDDSYVLDAADTITESAGQGSDTILTAASYALAVANVENVTLTGSANVDATGDAVANRLTGNSGNNTFNAGDGNDTVVGGDGNDFMIGGTGADSQIGGTG</sequence>
<dbReference type="Gene3D" id="2.60.40.2030">
    <property type="match status" value="3"/>
</dbReference>
<organism evidence="11 12">
    <name type="scientific">Leptothrix discophora</name>
    <dbReference type="NCBI Taxonomy" id="89"/>
    <lineage>
        <taxon>Bacteria</taxon>
        <taxon>Pseudomonadati</taxon>
        <taxon>Pseudomonadota</taxon>
        <taxon>Betaproteobacteria</taxon>
        <taxon>Burkholderiales</taxon>
        <taxon>Sphaerotilaceae</taxon>
        <taxon>Leptothrix</taxon>
    </lineage>
</organism>
<reference evidence="11 12" key="1">
    <citation type="submission" date="2023-08" db="EMBL/GenBank/DDBJ databases">
        <authorList>
            <person name="Roldan D.M."/>
            <person name="Menes R.J."/>
        </authorList>
    </citation>
    <scope>NUCLEOTIDE SEQUENCE [LARGE SCALE GENOMIC DNA]</scope>
    <source>
        <strain evidence="11 12">CCM 2812</strain>
    </source>
</reference>
<evidence type="ECO:0000256" key="6">
    <source>
        <dbReference type="ARBA" id="ARBA00022737"/>
    </source>
</evidence>
<evidence type="ECO:0000256" key="8">
    <source>
        <dbReference type="ARBA" id="ARBA00023026"/>
    </source>
</evidence>
<evidence type="ECO:0000256" key="2">
    <source>
        <dbReference type="ARBA" id="ARBA00004613"/>
    </source>
</evidence>
<keyword evidence="9" id="KW-0472">Membrane</keyword>
<dbReference type="SUPFAM" id="SSF141072">
    <property type="entry name" value="CalX-like"/>
    <property type="match status" value="3"/>
</dbReference>
<dbReference type="PRINTS" id="PR01488">
    <property type="entry name" value="RTXTOXINA"/>
</dbReference>
<comment type="subcellular location">
    <subcellularLocation>
        <location evidence="1">Membrane</location>
    </subcellularLocation>
    <subcellularLocation>
        <location evidence="2">Secreted</location>
    </subcellularLocation>
</comment>
<dbReference type="Gene3D" id="2.150.10.10">
    <property type="entry name" value="Serralysin-like metalloprotease, C-terminal"/>
    <property type="match status" value="3"/>
</dbReference>
<gene>
    <name evidence="11" type="ORF">Q8X39_04310</name>
</gene>
<dbReference type="Proteomes" id="UP001235760">
    <property type="component" value="Unassembled WGS sequence"/>
</dbReference>
<proteinExistence type="predicted"/>
<name>A0ABT9G035_LEPDI</name>
<protein>
    <submittedName>
        <fullName evidence="11">Calx-beta domain-containing protein</fullName>
    </submittedName>
</protein>
<evidence type="ECO:0000259" key="10">
    <source>
        <dbReference type="SMART" id="SM00237"/>
    </source>
</evidence>